<accession>A0A1W2EG25</accession>
<protein>
    <submittedName>
        <fullName evidence="2">Uncharacterized membrane protein</fullName>
    </submittedName>
</protein>
<evidence type="ECO:0000313" key="3">
    <source>
        <dbReference type="Proteomes" id="UP000192674"/>
    </source>
</evidence>
<reference evidence="2 3" key="1">
    <citation type="submission" date="2017-04" db="EMBL/GenBank/DDBJ databases">
        <authorList>
            <person name="Afonso C.L."/>
            <person name="Miller P.J."/>
            <person name="Scott M.A."/>
            <person name="Spackman E."/>
            <person name="Goraichik I."/>
            <person name="Dimitrov K.M."/>
            <person name="Suarez D.L."/>
            <person name="Swayne D.E."/>
        </authorList>
    </citation>
    <scope>NUCLEOTIDE SEQUENCE [LARGE SCALE GENOMIC DNA]</scope>
    <source>
        <strain evidence="2 3">DSM 43828</strain>
    </source>
</reference>
<dbReference type="Proteomes" id="UP000192674">
    <property type="component" value="Unassembled WGS sequence"/>
</dbReference>
<name>A0A1W2EG25_KIBAR</name>
<feature type="transmembrane region" description="Helical" evidence="1">
    <location>
        <begin position="20"/>
        <end position="38"/>
    </location>
</feature>
<gene>
    <name evidence="2" type="ORF">SAMN05661093_04281</name>
</gene>
<keyword evidence="3" id="KW-1185">Reference proteome</keyword>
<keyword evidence="1" id="KW-0812">Transmembrane</keyword>
<dbReference type="EMBL" id="FWXV01000003">
    <property type="protein sequence ID" value="SMD08068.1"/>
    <property type="molecule type" value="Genomic_DNA"/>
</dbReference>
<dbReference type="Pfam" id="PF09852">
    <property type="entry name" value="DUF2079"/>
    <property type="match status" value="1"/>
</dbReference>
<feature type="transmembrane region" description="Helical" evidence="1">
    <location>
        <begin position="310"/>
        <end position="331"/>
    </location>
</feature>
<feature type="transmembrane region" description="Helical" evidence="1">
    <location>
        <begin position="267"/>
        <end position="290"/>
    </location>
</feature>
<feature type="transmembrane region" description="Helical" evidence="1">
    <location>
        <begin position="212"/>
        <end position="232"/>
    </location>
</feature>
<keyword evidence="1" id="KW-1133">Transmembrane helix</keyword>
<dbReference type="AlphaFoldDB" id="A0A1W2EG25"/>
<proteinExistence type="predicted"/>
<keyword evidence="1" id="KW-0472">Membrane</keyword>
<evidence type="ECO:0000256" key="1">
    <source>
        <dbReference type="SAM" id="Phobius"/>
    </source>
</evidence>
<sequence>MLQHAVPSVGRVLITRPTSVTLRVWPLAFVFFTLYGLLSVTNHRQLGTTGFDLGIFEQIVRAYAGFEAPVSELKGPGFVMLGDHFHPILATLAPLYWIFPSPITLLFAQAGLLAVSVVPVTRIAMSMVGRQAGFVIGVAYGLSWGLQTTVDFDFHEVAFAVPLLAFAIERLLREEWTAAVCWAAPLILVKEDLPLTVVAIGGYLWLKGQRRLGGWVMASGLVSFLLILKVLIPAMNPAGVYGFAGDLGKGFSWLDLPGRLFDHDKKLVLLLSVFAPTALLALLSPVSLIAVPTLLWRLLSVNQSHWEAGFHYNAVLMPIVFLALADALAKGKLILPAQTYRKALRVVLSVCVVASVIGITTLPLSKLTNATTWQADPRVATAHRLMDMIPDGATVAASNRLAPQLTDRTTVQLFPAIRPRTATDAEWIVVDTHFANWPTSAAAQAAELAGLRETEYRTVAEQDGYILLKRA</sequence>
<feature type="transmembrane region" description="Helical" evidence="1">
    <location>
        <begin position="95"/>
        <end position="115"/>
    </location>
</feature>
<evidence type="ECO:0000313" key="2">
    <source>
        <dbReference type="EMBL" id="SMD08068.1"/>
    </source>
</evidence>
<dbReference type="InterPro" id="IPR018650">
    <property type="entry name" value="STSV1_Orf64"/>
</dbReference>
<feature type="transmembrane region" description="Helical" evidence="1">
    <location>
        <begin position="343"/>
        <end position="364"/>
    </location>
</feature>
<organism evidence="2 3">
    <name type="scientific">Kibdelosporangium aridum</name>
    <dbReference type="NCBI Taxonomy" id="2030"/>
    <lineage>
        <taxon>Bacteria</taxon>
        <taxon>Bacillati</taxon>
        <taxon>Actinomycetota</taxon>
        <taxon>Actinomycetes</taxon>
        <taxon>Pseudonocardiales</taxon>
        <taxon>Pseudonocardiaceae</taxon>
        <taxon>Kibdelosporangium</taxon>
    </lineage>
</organism>